<evidence type="ECO:0000313" key="1">
    <source>
        <dbReference type="EMBL" id="VDO80499.1"/>
    </source>
</evidence>
<keyword evidence="2" id="KW-1185">Reference proteome</keyword>
<gene>
    <name evidence="1" type="ORF">OFLC_LOCUS11930</name>
</gene>
<dbReference type="STRING" id="387005.A0A183HWS1"/>
<dbReference type="AlphaFoldDB" id="A0A183HWS1"/>
<proteinExistence type="predicted"/>
<reference evidence="3" key="1">
    <citation type="submission" date="2016-06" db="UniProtKB">
        <authorList>
            <consortium name="WormBaseParasite"/>
        </authorList>
    </citation>
    <scope>IDENTIFICATION</scope>
</reference>
<dbReference type="WBParaSite" id="OFLC_0001193301-mRNA-1">
    <property type="protein sequence ID" value="OFLC_0001193301-mRNA-1"/>
    <property type="gene ID" value="OFLC_0001193301"/>
</dbReference>
<organism evidence="3">
    <name type="scientific">Onchocerca flexuosa</name>
    <dbReference type="NCBI Taxonomy" id="387005"/>
    <lineage>
        <taxon>Eukaryota</taxon>
        <taxon>Metazoa</taxon>
        <taxon>Ecdysozoa</taxon>
        <taxon>Nematoda</taxon>
        <taxon>Chromadorea</taxon>
        <taxon>Rhabditida</taxon>
        <taxon>Spirurina</taxon>
        <taxon>Spiruromorpha</taxon>
        <taxon>Filarioidea</taxon>
        <taxon>Onchocercidae</taxon>
        <taxon>Onchocerca</taxon>
    </lineage>
</organism>
<reference evidence="1 2" key="2">
    <citation type="submission" date="2018-11" db="EMBL/GenBank/DDBJ databases">
        <authorList>
            <consortium name="Pathogen Informatics"/>
        </authorList>
    </citation>
    <scope>NUCLEOTIDE SEQUENCE [LARGE SCALE GENOMIC DNA]</scope>
</reference>
<accession>A0A183HWS1</accession>
<evidence type="ECO:0000313" key="2">
    <source>
        <dbReference type="Proteomes" id="UP000267606"/>
    </source>
</evidence>
<sequence>MDTIASNHAMIHGFLNFQHNRRNISPTQKHIHRNVNRGSRSISLSDRRGFITAPRFPARRSSISPLPHHKSMV</sequence>
<dbReference type="Proteomes" id="UP000267606">
    <property type="component" value="Unassembled WGS sequence"/>
</dbReference>
<protein>
    <submittedName>
        <fullName evidence="3">Ovule protein</fullName>
    </submittedName>
</protein>
<dbReference type="EMBL" id="UZAJ01017876">
    <property type="protein sequence ID" value="VDO80499.1"/>
    <property type="molecule type" value="Genomic_DNA"/>
</dbReference>
<name>A0A183HWS1_9BILA</name>
<evidence type="ECO:0000313" key="3">
    <source>
        <dbReference type="WBParaSite" id="OFLC_0001193301-mRNA-1"/>
    </source>
</evidence>